<dbReference type="Pfam" id="PF02958">
    <property type="entry name" value="EcKL"/>
    <property type="match status" value="1"/>
</dbReference>
<proteinExistence type="predicted"/>
<protein>
    <recommendedName>
        <fullName evidence="1">CHK kinase-like domain-containing protein</fullName>
    </recommendedName>
</protein>
<dbReference type="InterPro" id="IPR004119">
    <property type="entry name" value="EcKL"/>
</dbReference>
<evidence type="ECO:0000259" key="1">
    <source>
        <dbReference type="SMART" id="SM00587"/>
    </source>
</evidence>
<dbReference type="InterPro" id="IPR011009">
    <property type="entry name" value="Kinase-like_dom_sf"/>
</dbReference>
<dbReference type="AlphaFoldDB" id="A0A9N9QN73"/>
<dbReference type="PANTHER" id="PTHR11012:SF30">
    <property type="entry name" value="PROTEIN KINASE-LIKE DOMAIN-CONTAINING"/>
    <property type="match status" value="1"/>
</dbReference>
<accession>A0A9N9QN73</accession>
<dbReference type="OrthoDB" id="190089at2759"/>
<name>A0A9N9QN73_9CUCU</name>
<feature type="domain" description="CHK kinase-like" evidence="1">
    <location>
        <begin position="128"/>
        <end position="324"/>
    </location>
</feature>
<dbReference type="PANTHER" id="PTHR11012">
    <property type="entry name" value="PROTEIN KINASE-LIKE DOMAIN-CONTAINING"/>
    <property type="match status" value="1"/>
</dbReference>
<dbReference type="SUPFAM" id="SSF56112">
    <property type="entry name" value="Protein kinase-like (PK-like)"/>
    <property type="match status" value="1"/>
</dbReference>
<gene>
    <name evidence="2" type="ORF">CEUTPL_LOCUS13113</name>
</gene>
<dbReference type="Gene3D" id="3.90.1200.10">
    <property type="match status" value="1"/>
</dbReference>
<dbReference type="SMART" id="SM00587">
    <property type="entry name" value="CHK"/>
    <property type="match status" value="1"/>
</dbReference>
<evidence type="ECO:0000313" key="3">
    <source>
        <dbReference type="Proteomes" id="UP001152799"/>
    </source>
</evidence>
<sequence>MCDTKPNDLNVWVEDFLRKRRYSKYELELAGNTSKGDGYLGEVTFVKVLTGIGREEEKIYNLVIKSAKKSDALRKKTPIKEVFDREMFMYSKVFPEMKQFQLERSTEAPFMKFAKCYSVFNENQKEAIILQNLKYLEYDLHDRKVPQNLEHVLFVFENYGKFHAISMAMKKQTPELFEKLTENMDDLLSKFFIQTNMIDGLVKKFRDNLDLLKTENGVTYKKLSHFDKGFIEKVLVKERKPSDGIFALLHGDCWNNNMMFSYRDDASKQKPKDMMFLDFQLSTLGSPIYDLSYYLYAVADEKILKNFDLILGTYHKSLTSFLKVLNEFSYNITYEDIKRHWIEYGGFGVVMAGLIIPIELSDAEEVVDLAEEVESGDLSQAFNSSIKNKQEVENRIKAVFNHYASLL</sequence>
<evidence type="ECO:0000313" key="2">
    <source>
        <dbReference type="EMBL" id="CAG9772707.1"/>
    </source>
</evidence>
<dbReference type="EMBL" id="OU892284">
    <property type="protein sequence ID" value="CAG9772707.1"/>
    <property type="molecule type" value="Genomic_DNA"/>
</dbReference>
<keyword evidence="3" id="KW-1185">Reference proteome</keyword>
<organism evidence="2 3">
    <name type="scientific">Ceutorhynchus assimilis</name>
    <name type="common">cabbage seed weevil</name>
    <dbReference type="NCBI Taxonomy" id="467358"/>
    <lineage>
        <taxon>Eukaryota</taxon>
        <taxon>Metazoa</taxon>
        <taxon>Ecdysozoa</taxon>
        <taxon>Arthropoda</taxon>
        <taxon>Hexapoda</taxon>
        <taxon>Insecta</taxon>
        <taxon>Pterygota</taxon>
        <taxon>Neoptera</taxon>
        <taxon>Endopterygota</taxon>
        <taxon>Coleoptera</taxon>
        <taxon>Polyphaga</taxon>
        <taxon>Cucujiformia</taxon>
        <taxon>Curculionidae</taxon>
        <taxon>Ceutorhynchinae</taxon>
        <taxon>Ceutorhynchus</taxon>
    </lineage>
</organism>
<reference evidence="2" key="1">
    <citation type="submission" date="2022-01" db="EMBL/GenBank/DDBJ databases">
        <authorList>
            <person name="King R."/>
        </authorList>
    </citation>
    <scope>NUCLEOTIDE SEQUENCE</scope>
</reference>
<dbReference type="Proteomes" id="UP001152799">
    <property type="component" value="Chromosome 8"/>
</dbReference>
<dbReference type="InterPro" id="IPR015897">
    <property type="entry name" value="CHK_kinase-like"/>
</dbReference>